<keyword evidence="3 6" id="KW-1133">Transmembrane helix</keyword>
<organism evidence="8 9">
    <name type="scientific">Knufia fluminis</name>
    <dbReference type="NCBI Taxonomy" id="191047"/>
    <lineage>
        <taxon>Eukaryota</taxon>
        <taxon>Fungi</taxon>
        <taxon>Dikarya</taxon>
        <taxon>Ascomycota</taxon>
        <taxon>Pezizomycotina</taxon>
        <taxon>Eurotiomycetes</taxon>
        <taxon>Chaetothyriomycetidae</taxon>
        <taxon>Chaetothyriales</taxon>
        <taxon>Trichomeriaceae</taxon>
        <taxon>Knufia</taxon>
    </lineage>
</organism>
<evidence type="ECO:0000313" key="9">
    <source>
        <dbReference type="Proteomes" id="UP001316803"/>
    </source>
</evidence>
<proteinExistence type="predicted"/>
<dbReference type="SUPFAM" id="SSF81321">
    <property type="entry name" value="Family A G protein-coupled receptor-like"/>
    <property type="match status" value="1"/>
</dbReference>
<feature type="domain" description="G-protein coupled receptors family 2 profile 2" evidence="7">
    <location>
        <begin position="11"/>
        <end position="335"/>
    </location>
</feature>
<dbReference type="PRINTS" id="PR02001">
    <property type="entry name" value="GCR1CAMPR"/>
</dbReference>
<keyword evidence="2 6" id="KW-0812">Transmembrane</keyword>
<feature type="transmembrane region" description="Helical" evidence="6">
    <location>
        <begin position="170"/>
        <end position="193"/>
    </location>
</feature>
<sequence>MSLTTAQIQAIIVTERVSSVFSLTASAFVVVTFLLSDKFRKPINRLVFYATFGNVITNIATLISIDGIEAGKGSSLCQFQAFLIQWFMPADALWTFAMSCNVWLSFFRSYDAAALRRLEWKYLLACYGVPFVPGLIYLFVNTIGRGKIYGSAVLWCWVSLQWDFLRVATFYGPVWIVILCTIAIYIRVGSVIFKWRKQLLSMERPGEANEFPATGIIKTSEVTVTRNEEYGSSRPNSGNINKKASFPSSSTSRHQTQSRVHRPGGGIDPNKAALKYCKCALLFFIALLITWVPSTVNRIYTIIRPTDVVFGLNLAAALVLPLQGFWNAIIYMATSSYAVKCLWGDIKEVCRHIPSRRLSEQMKRQAATVHTTELDDRASKMSSNTINYDPERSSSQSELVGVAK</sequence>
<dbReference type="GO" id="GO:0005886">
    <property type="term" value="C:plasma membrane"/>
    <property type="evidence" value="ECO:0007669"/>
    <property type="project" value="TreeGrafter"/>
</dbReference>
<dbReference type="PROSITE" id="PS50261">
    <property type="entry name" value="G_PROTEIN_RECEP_F2_4"/>
    <property type="match status" value="1"/>
</dbReference>
<keyword evidence="4 6" id="KW-0472">Membrane</keyword>
<evidence type="ECO:0000256" key="2">
    <source>
        <dbReference type="ARBA" id="ARBA00022692"/>
    </source>
</evidence>
<dbReference type="GO" id="GO:0004930">
    <property type="term" value="F:G protein-coupled receptor activity"/>
    <property type="evidence" value="ECO:0007669"/>
    <property type="project" value="TreeGrafter"/>
</dbReference>
<feature type="compositionally biased region" description="Polar residues" evidence="5">
    <location>
        <begin position="233"/>
        <end position="242"/>
    </location>
</feature>
<protein>
    <recommendedName>
        <fullName evidence="7">G-protein coupled receptors family 2 profile 2 domain-containing protein</fullName>
    </recommendedName>
</protein>
<dbReference type="Proteomes" id="UP001316803">
    <property type="component" value="Unassembled WGS sequence"/>
</dbReference>
<dbReference type="InterPro" id="IPR017981">
    <property type="entry name" value="GPCR_2-like_7TM"/>
</dbReference>
<dbReference type="Gene3D" id="1.20.1070.10">
    <property type="entry name" value="Rhodopsin 7-helix transmembrane proteins"/>
    <property type="match status" value="1"/>
</dbReference>
<accession>A0AAN8I6U4</accession>
<evidence type="ECO:0000256" key="3">
    <source>
        <dbReference type="ARBA" id="ARBA00022989"/>
    </source>
</evidence>
<gene>
    <name evidence="8" type="ORF">OHC33_001659</name>
</gene>
<feature type="transmembrane region" description="Helical" evidence="6">
    <location>
        <begin position="122"/>
        <end position="140"/>
    </location>
</feature>
<dbReference type="PANTHER" id="PTHR23112">
    <property type="entry name" value="G PROTEIN-COUPLED RECEPTOR 157-RELATED"/>
    <property type="match status" value="1"/>
</dbReference>
<feature type="transmembrane region" description="Helical" evidence="6">
    <location>
        <begin position="47"/>
        <end position="65"/>
    </location>
</feature>
<evidence type="ECO:0000256" key="6">
    <source>
        <dbReference type="SAM" id="Phobius"/>
    </source>
</evidence>
<feature type="compositionally biased region" description="Low complexity" evidence="5">
    <location>
        <begin position="248"/>
        <end position="258"/>
    </location>
</feature>
<dbReference type="AlphaFoldDB" id="A0AAN8I6U4"/>
<evidence type="ECO:0000256" key="4">
    <source>
        <dbReference type="ARBA" id="ARBA00023136"/>
    </source>
</evidence>
<keyword evidence="9" id="KW-1185">Reference proteome</keyword>
<name>A0AAN8I6U4_9EURO</name>
<dbReference type="GO" id="GO:0007189">
    <property type="term" value="P:adenylate cyclase-activating G protein-coupled receptor signaling pathway"/>
    <property type="evidence" value="ECO:0007669"/>
    <property type="project" value="TreeGrafter"/>
</dbReference>
<feature type="transmembrane region" description="Helical" evidence="6">
    <location>
        <begin position="279"/>
        <end position="296"/>
    </location>
</feature>
<dbReference type="GO" id="GO:0007166">
    <property type="term" value="P:cell surface receptor signaling pathway"/>
    <property type="evidence" value="ECO:0007669"/>
    <property type="project" value="InterPro"/>
</dbReference>
<feature type="region of interest" description="Disordered" evidence="5">
    <location>
        <begin position="228"/>
        <end position="266"/>
    </location>
</feature>
<evidence type="ECO:0000256" key="5">
    <source>
        <dbReference type="SAM" id="MobiDB-lite"/>
    </source>
</evidence>
<dbReference type="InterPro" id="IPR022343">
    <property type="entry name" value="GCR1-cAMP_receptor"/>
</dbReference>
<evidence type="ECO:0000259" key="7">
    <source>
        <dbReference type="PROSITE" id="PS50261"/>
    </source>
</evidence>
<evidence type="ECO:0000256" key="1">
    <source>
        <dbReference type="ARBA" id="ARBA00004141"/>
    </source>
</evidence>
<feature type="compositionally biased region" description="Polar residues" evidence="5">
    <location>
        <begin position="380"/>
        <end position="398"/>
    </location>
</feature>
<feature type="transmembrane region" description="Helical" evidence="6">
    <location>
        <begin position="308"/>
        <end position="330"/>
    </location>
</feature>
<comment type="caution">
    <text evidence="8">The sequence shown here is derived from an EMBL/GenBank/DDBJ whole genome shotgun (WGS) entry which is preliminary data.</text>
</comment>
<feature type="region of interest" description="Disordered" evidence="5">
    <location>
        <begin position="378"/>
        <end position="404"/>
    </location>
</feature>
<dbReference type="Pfam" id="PF05462">
    <property type="entry name" value="Dicty_CAR"/>
    <property type="match status" value="1"/>
</dbReference>
<feature type="transmembrane region" description="Helical" evidence="6">
    <location>
        <begin position="92"/>
        <end position="110"/>
    </location>
</feature>
<dbReference type="EMBL" id="JAKLMC020000003">
    <property type="protein sequence ID" value="KAK5957287.1"/>
    <property type="molecule type" value="Genomic_DNA"/>
</dbReference>
<comment type="subcellular location">
    <subcellularLocation>
        <location evidence="1">Membrane</location>
        <topology evidence="1">Multi-pass membrane protein</topology>
    </subcellularLocation>
</comment>
<reference evidence="8 9" key="1">
    <citation type="submission" date="2022-12" db="EMBL/GenBank/DDBJ databases">
        <title>Genomic features and morphological characterization of a novel Knufia sp. strain isolated from spacecraft assembly facility.</title>
        <authorList>
            <person name="Teixeira M."/>
            <person name="Chander A.M."/>
            <person name="Stajich J.E."/>
            <person name="Venkateswaran K."/>
        </authorList>
    </citation>
    <scope>NUCLEOTIDE SEQUENCE [LARGE SCALE GENOMIC DNA]</scope>
    <source>
        <strain evidence="8 9">FJI-L2-BK-P2</strain>
    </source>
</reference>
<dbReference type="PANTHER" id="PTHR23112:SF0">
    <property type="entry name" value="TRANSMEMBRANE PROTEIN 116"/>
    <property type="match status" value="1"/>
</dbReference>
<evidence type="ECO:0000313" key="8">
    <source>
        <dbReference type="EMBL" id="KAK5957287.1"/>
    </source>
</evidence>